<accession>A0ABZ2KU23</accession>
<protein>
    <submittedName>
        <fullName evidence="2">Uncharacterized protein</fullName>
    </submittedName>
</protein>
<reference evidence="2" key="1">
    <citation type="submission" date="2021-12" db="EMBL/GenBank/DDBJ databases">
        <title>Discovery of the Pendulisporaceae a myxobacterial family with distinct sporulation behavior and unique specialized metabolism.</title>
        <authorList>
            <person name="Garcia R."/>
            <person name="Popoff A."/>
            <person name="Bader C.D."/>
            <person name="Loehr J."/>
            <person name="Walesch S."/>
            <person name="Walt C."/>
            <person name="Boldt J."/>
            <person name="Bunk B."/>
            <person name="Haeckl F.J.F.P.J."/>
            <person name="Gunesch A.P."/>
            <person name="Birkelbach J."/>
            <person name="Nuebel U."/>
            <person name="Pietschmann T."/>
            <person name="Bach T."/>
            <person name="Mueller R."/>
        </authorList>
    </citation>
    <scope>NUCLEOTIDE SEQUENCE</scope>
    <source>
        <strain evidence="2">MSr11367</strain>
    </source>
</reference>
<gene>
    <name evidence="2" type="ORF">LVJ94_35430</name>
</gene>
<name>A0ABZ2KU23_9BACT</name>
<sequence length="242" mass="26123">MATGVASLVSFARREAERCALRLAAPRPRRDLFARDVSVVSTLVKLLEDAVASSAPETCWRIPFELSAPVEEIPPPKSKASSARPKPKQLAEEPELPITGHPSDIAGCRTLLLEVVRRAAYDWVLYRDSSHPAKKALAEDAYEWLFEIDEDSPGSGGDEEDAEGITSFLSICDTLDIAPEVLRARIRVLTRRNVVSIGRPAEYRRRRVETGELAESAASLPGAGAWSAFAAGTGPLGGGGLF</sequence>
<dbReference type="Proteomes" id="UP001374803">
    <property type="component" value="Chromosome"/>
</dbReference>
<feature type="region of interest" description="Disordered" evidence="1">
    <location>
        <begin position="71"/>
        <end position="101"/>
    </location>
</feature>
<keyword evidence="3" id="KW-1185">Reference proteome</keyword>
<evidence type="ECO:0000256" key="1">
    <source>
        <dbReference type="SAM" id="MobiDB-lite"/>
    </source>
</evidence>
<evidence type="ECO:0000313" key="2">
    <source>
        <dbReference type="EMBL" id="WXB02196.1"/>
    </source>
</evidence>
<dbReference type="RefSeq" id="WP_394831822.1">
    <property type="nucleotide sequence ID" value="NZ_CP089929.1"/>
</dbReference>
<dbReference type="EMBL" id="CP089983">
    <property type="protein sequence ID" value="WXB02196.1"/>
    <property type="molecule type" value="Genomic_DNA"/>
</dbReference>
<proteinExistence type="predicted"/>
<evidence type="ECO:0000313" key="3">
    <source>
        <dbReference type="Proteomes" id="UP001374803"/>
    </source>
</evidence>
<organism evidence="2 3">
    <name type="scientific">Pendulispora rubella</name>
    <dbReference type="NCBI Taxonomy" id="2741070"/>
    <lineage>
        <taxon>Bacteria</taxon>
        <taxon>Pseudomonadati</taxon>
        <taxon>Myxococcota</taxon>
        <taxon>Myxococcia</taxon>
        <taxon>Myxococcales</taxon>
        <taxon>Sorangiineae</taxon>
        <taxon>Pendulisporaceae</taxon>
        <taxon>Pendulispora</taxon>
    </lineage>
</organism>